<feature type="domain" description="PGG" evidence="3">
    <location>
        <begin position="40"/>
        <end position="145"/>
    </location>
</feature>
<feature type="transmembrane region" description="Helical" evidence="2">
    <location>
        <begin position="269"/>
        <end position="287"/>
    </location>
</feature>
<name>A0A3B6I6D2_WHEAT</name>
<dbReference type="EnsemblPlants" id="TraesCS4A02G448200.1">
    <property type="protein sequence ID" value="TraesCS4A02G448200.1"/>
    <property type="gene ID" value="TraesCS4A02G448200"/>
</dbReference>
<protein>
    <recommendedName>
        <fullName evidence="3">PGG domain-containing protein</fullName>
    </recommendedName>
</protein>
<feature type="transmembrane region" description="Helical" evidence="2">
    <location>
        <begin position="649"/>
        <end position="666"/>
    </location>
</feature>
<evidence type="ECO:0000256" key="1">
    <source>
        <dbReference type="SAM" id="MobiDB-lite"/>
    </source>
</evidence>
<feature type="transmembrane region" description="Helical" evidence="2">
    <location>
        <begin position="522"/>
        <end position="541"/>
    </location>
</feature>
<feature type="transmembrane region" description="Helical" evidence="2">
    <location>
        <begin position="389"/>
        <end position="411"/>
    </location>
</feature>
<dbReference type="Proteomes" id="UP000019116">
    <property type="component" value="Chromosome 4A"/>
</dbReference>
<organism evidence="4">
    <name type="scientific">Triticum aestivum</name>
    <name type="common">Wheat</name>
    <dbReference type="NCBI Taxonomy" id="4565"/>
    <lineage>
        <taxon>Eukaryota</taxon>
        <taxon>Viridiplantae</taxon>
        <taxon>Streptophyta</taxon>
        <taxon>Embryophyta</taxon>
        <taxon>Tracheophyta</taxon>
        <taxon>Spermatophyta</taxon>
        <taxon>Magnoliopsida</taxon>
        <taxon>Liliopsida</taxon>
        <taxon>Poales</taxon>
        <taxon>Poaceae</taxon>
        <taxon>BOP clade</taxon>
        <taxon>Pooideae</taxon>
        <taxon>Triticodae</taxon>
        <taxon>Triticeae</taxon>
        <taxon>Triticinae</taxon>
        <taxon>Triticum</taxon>
    </lineage>
</organism>
<evidence type="ECO:0000313" key="5">
    <source>
        <dbReference type="Proteomes" id="UP000019116"/>
    </source>
</evidence>
<feature type="region of interest" description="Disordered" evidence="1">
    <location>
        <begin position="1"/>
        <end position="26"/>
    </location>
</feature>
<keyword evidence="5" id="KW-1185">Reference proteome</keyword>
<feature type="transmembrane region" description="Helical" evidence="2">
    <location>
        <begin position="844"/>
        <end position="864"/>
    </location>
</feature>
<proteinExistence type="predicted"/>
<dbReference type="OMA" id="PRRYNIF"/>
<feature type="transmembrane region" description="Helical" evidence="2">
    <location>
        <begin position="678"/>
        <end position="701"/>
    </location>
</feature>
<dbReference type="PANTHER" id="PTHR24177">
    <property type="entry name" value="CASKIN"/>
    <property type="match status" value="1"/>
</dbReference>
<keyword evidence="2" id="KW-1133">Transmembrane helix</keyword>
<keyword evidence="2" id="KW-0812">Transmembrane</keyword>
<feature type="transmembrane region" description="Helical" evidence="2">
    <location>
        <begin position="617"/>
        <end position="637"/>
    </location>
</feature>
<feature type="domain" description="PGG" evidence="3">
    <location>
        <begin position="441"/>
        <end position="487"/>
    </location>
</feature>
<feature type="transmembrane region" description="Helical" evidence="2">
    <location>
        <begin position="567"/>
        <end position="584"/>
    </location>
</feature>
<dbReference type="Gramene" id="TraesCS4A02G448200.1">
    <property type="protein sequence ID" value="TraesCS4A02G448200.1"/>
    <property type="gene ID" value="TraesCS4A02G448200"/>
</dbReference>
<feature type="transmembrane region" description="Helical" evidence="2">
    <location>
        <begin position="147"/>
        <end position="174"/>
    </location>
</feature>
<evidence type="ECO:0000256" key="2">
    <source>
        <dbReference type="SAM" id="Phobius"/>
    </source>
</evidence>
<feature type="transmembrane region" description="Helical" evidence="2">
    <location>
        <begin position="876"/>
        <end position="897"/>
    </location>
</feature>
<feature type="transmembrane region" description="Helical" evidence="2">
    <location>
        <begin position="810"/>
        <end position="832"/>
    </location>
</feature>
<feature type="domain" description="PGG" evidence="3">
    <location>
        <begin position="262"/>
        <end position="387"/>
    </location>
</feature>
<dbReference type="Gramene" id="TraesCS4A03G1122100.1">
    <property type="protein sequence ID" value="TraesCS4A03G1122100.1.CDS"/>
    <property type="gene ID" value="TraesCS4A03G1122100"/>
</dbReference>
<dbReference type="Pfam" id="PF13962">
    <property type="entry name" value="PGG"/>
    <property type="match status" value="5"/>
</dbReference>
<reference evidence="4" key="1">
    <citation type="submission" date="2018-08" db="EMBL/GenBank/DDBJ databases">
        <authorList>
            <person name="Rossello M."/>
        </authorList>
    </citation>
    <scope>NUCLEOTIDE SEQUENCE [LARGE SCALE GENOMIC DNA]</scope>
    <source>
        <strain evidence="4">cv. Chinese Spring</strain>
    </source>
</reference>
<sequence>MAHITHNNDCEAGAAPSTQQGQGGGGSNNVATDLTLYEFKEQLLLLSTLVTAVTYVAGLNLPGGSWEQDDPGGHIAGDPILRDLHYHRYLAFYYSNATAFAASLVISLILVILPKKNHVWTSVLRVVMMVDLLGLMGSYGAGSCRDAFTTIFAVVAFSVLILCIIGVFFSYLWLNGDKEAHSNPISNANSNSESISISDANSNSECITISHYNSNSISAPDATSSSNLNPISNPKYSFIFRASKQVPTQNNVLNLLVNSKKQKKYQIDVLMLLATLAITITYVAGLSPPGGFWSSTQDGHHLSDPVLQARRRFRAFYVCNTTSFVVSLLIVVFLLEKMMLGEKELFGRLTWWFVKKKLMPMRLAVPYWLIAIALLGLMGAYAAGSCRGAGSTVLVLAIPVCVFLLLALVFLQEQNLILSIVRRWFKARFGTPRGTNTYHQITRNLGTLLAVFVVTITYQAGLDPPGGLWQEDGDGHKIGHPVLQTTHPTRKYLLTRPIVEATMGLDLLCLITAYGAGSTRDVNTSIYIITLEGLLLVYVIVHMSVKDSGPEPEGYAAVKDLEDKRKMLLLIAILVTTLTYQAGLTPPGGFWLADDQALGRHVGFPVLLDNYPRRYNIFFYSNTASFMSSITLLLFLISPKLYRLGIDCYVLYVCMLVGMFGLMGAYAAGSSRHLKTSIFVLTLVVPVLAIITLLIALFWFFSKQSHGSSDNITSIRNNDNSNTTTTATITTTITATTTTTTTIATNNNDDDDDDKEKYTIEYFMLLGILGASMTYQTGLKPPGGLWQDNSEGHSAGNPILHDINEHRYNAFFYSNSTSFMASIVVVIMLLPLTIKKYHDLHLPFWPMHTAILLDMLSLLVAYTAGSTRKWETSRNVMFLIIPVFLYIAVYVAASVFYHRKDHVLIRSNAIVARLVTE</sequence>
<dbReference type="PANTHER" id="PTHR24177:SF413">
    <property type="entry name" value="TRANSMEMBRANE PROTEIN, PUTATIVE-RELATED"/>
    <property type="match status" value="1"/>
</dbReference>
<feature type="transmembrane region" description="Helical" evidence="2">
    <location>
        <begin position="91"/>
        <end position="111"/>
    </location>
</feature>
<reference evidence="4" key="2">
    <citation type="submission" date="2018-10" db="UniProtKB">
        <authorList>
            <consortium name="EnsemblPlants"/>
        </authorList>
    </citation>
    <scope>IDENTIFICATION</scope>
</reference>
<evidence type="ECO:0000259" key="3">
    <source>
        <dbReference type="Pfam" id="PF13962"/>
    </source>
</evidence>
<dbReference type="STRING" id="4565.A0A3B6I6D2"/>
<keyword evidence="2" id="KW-0472">Membrane</keyword>
<dbReference type="InterPro" id="IPR026961">
    <property type="entry name" value="PGG_dom"/>
</dbReference>
<feature type="transmembrane region" description="Helical" evidence="2">
    <location>
        <begin position="315"/>
        <end position="335"/>
    </location>
</feature>
<feature type="domain" description="PGG" evidence="3">
    <location>
        <begin position="755"/>
        <end position="868"/>
    </location>
</feature>
<feature type="transmembrane region" description="Helical" evidence="2">
    <location>
        <begin position="365"/>
        <end position="383"/>
    </location>
</feature>
<dbReference type="AlphaFoldDB" id="A0A3B6I6D2"/>
<feature type="transmembrane region" description="Helical" evidence="2">
    <location>
        <begin position="123"/>
        <end position="141"/>
    </location>
</feature>
<accession>A0A3B6I6D2</accession>
<feature type="transmembrane region" description="Helical" evidence="2">
    <location>
        <begin position="43"/>
        <end position="61"/>
    </location>
</feature>
<feature type="domain" description="PGG" evidence="3">
    <location>
        <begin position="559"/>
        <end position="672"/>
    </location>
</feature>
<dbReference type="GO" id="GO:0016020">
    <property type="term" value="C:membrane"/>
    <property type="evidence" value="ECO:0000318"/>
    <property type="project" value="GO_Central"/>
</dbReference>
<evidence type="ECO:0000313" key="4">
    <source>
        <dbReference type="EnsemblPlants" id="TraesCS4A02G448200.1"/>
    </source>
</evidence>